<accession>A0ABT1RYB2</accession>
<dbReference type="RefSeq" id="WP_066860356.1">
    <property type="nucleotide sequence ID" value="NZ_CABKVV010000009.1"/>
</dbReference>
<dbReference type="InterPro" id="IPR027417">
    <property type="entry name" value="P-loop_NTPase"/>
</dbReference>
<comment type="caution">
    <text evidence="1">The sequence shown here is derived from an EMBL/GenBank/DDBJ whole genome shotgun (WGS) entry which is preliminary data.</text>
</comment>
<protein>
    <submittedName>
        <fullName evidence="1">AAA family ATPase</fullName>
    </submittedName>
</protein>
<name>A0ABT1RYB2_9FIRM</name>
<proteinExistence type="predicted"/>
<dbReference type="GeneID" id="90531154"/>
<keyword evidence="2" id="KW-1185">Reference proteome</keyword>
<reference evidence="1 2" key="1">
    <citation type="submission" date="2022-06" db="EMBL/GenBank/DDBJ databases">
        <title>Isolation of gut microbiota from human fecal samples.</title>
        <authorList>
            <person name="Pamer E.G."/>
            <person name="Barat B."/>
            <person name="Waligurski E."/>
            <person name="Medina S."/>
            <person name="Paddock L."/>
            <person name="Mostad J."/>
        </authorList>
    </citation>
    <scope>NUCLEOTIDE SEQUENCE [LARGE SCALE GENOMIC DNA]</scope>
    <source>
        <strain evidence="1 2">DFI.9.73</strain>
    </source>
</reference>
<dbReference type="EMBL" id="JANFZH010000013">
    <property type="protein sequence ID" value="MCQ4839684.1"/>
    <property type="molecule type" value="Genomic_DNA"/>
</dbReference>
<sequence>MKRLIFINGTMGAGKTTVCQELKKLLPPCAFLDGDWCWDMEPFLVTEETKAMVQENIVFLLRRFLACSAYENVIFCWVMHRQEILDNLLSLLAPEGVQVYKFTLSLSPQTLRAHLQKDVDAGLRTADILERSLERLPLYEAMDTEKICVDSLTPQQAAQQIRRKIFQPSPLF</sequence>
<evidence type="ECO:0000313" key="2">
    <source>
        <dbReference type="Proteomes" id="UP001524473"/>
    </source>
</evidence>
<dbReference type="Proteomes" id="UP001524473">
    <property type="component" value="Unassembled WGS sequence"/>
</dbReference>
<gene>
    <name evidence="1" type="ORF">NE695_07135</name>
</gene>
<dbReference type="SUPFAM" id="SSF52540">
    <property type="entry name" value="P-loop containing nucleoside triphosphate hydrolases"/>
    <property type="match status" value="1"/>
</dbReference>
<dbReference type="Gene3D" id="3.40.50.300">
    <property type="entry name" value="P-loop containing nucleotide triphosphate hydrolases"/>
    <property type="match status" value="1"/>
</dbReference>
<dbReference type="Pfam" id="PF13238">
    <property type="entry name" value="AAA_18"/>
    <property type="match status" value="1"/>
</dbReference>
<organism evidence="1 2">
    <name type="scientific">Neglectibacter timonensis</name>
    <dbReference type="NCBI Taxonomy" id="1776382"/>
    <lineage>
        <taxon>Bacteria</taxon>
        <taxon>Bacillati</taxon>
        <taxon>Bacillota</taxon>
        <taxon>Clostridia</taxon>
        <taxon>Eubacteriales</taxon>
        <taxon>Oscillospiraceae</taxon>
        <taxon>Neglectibacter</taxon>
    </lineage>
</organism>
<evidence type="ECO:0000313" key="1">
    <source>
        <dbReference type="EMBL" id="MCQ4839684.1"/>
    </source>
</evidence>